<dbReference type="InterPro" id="IPR013901">
    <property type="entry name" value="Anthrone_oxy"/>
</dbReference>
<dbReference type="RefSeq" id="WP_369746183.1">
    <property type="nucleotide sequence ID" value="NZ_CP165735.1"/>
</dbReference>
<gene>
    <name evidence="2" type="ORF">ABQM86_06275</name>
</gene>
<name>A0AB39YSP0_9MICC</name>
<evidence type="ECO:0000313" key="2">
    <source>
        <dbReference type="EMBL" id="XDV72764.1"/>
    </source>
</evidence>
<feature type="transmembrane region" description="Helical" evidence="1">
    <location>
        <begin position="6"/>
        <end position="26"/>
    </location>
</feature>
<sequence>MTTLSTWLPVAAGTGSALVGGFYFAFSTLVMPALRHRPAGEAATTMNSINQKAVTPPFMVLFFGSAAASAGVVVAAVVDPGSQPPLRVAGAAACLAGFLSTMAINVPLNNRLAQGSSQDWSQFLRGWVPANHLRAALSIAGAAALLIPPNL</sequence>
<accession>A0AB39YSP0</accession>
<protein>
    <submittedName>
        <fullName evidence="2">DUF1772 domain-containing protein</fullName>
    </submittedName>
</protein>
<keyword evidence="1" id="KW-0472">Membrane</keyword>
<dbReference type="Pfam" id="PF08592">
    <property type="entry name" value="Anthrone_oxy"/>
    <property type="match status" value="1"/>
</dbReference>
<proteinExistence type="predicted"/>
<reference evidence="2" key="1">
    <citation type="submission" date="2024-07" db="EMBL/GenBank/DDBJ databases">
        <authorList>
            <person name="Li J."/>
            <person name="Wei H."/>
            <person name="Ma J."/>
        </authorList>
    </citation>
    <scope>NUCLEOTIDE SEQUENCE</scope>
    <source>
        <strain evidence="2">AMU7</strain>
    </source>
</reference>
<keyword evidence="1" id="KW-0812">Transmembrane</keyword>
<dbReference type="EMBL" id="CP165735">
    <property type="protein sequence ID" value="XDV72764.1"/>
    <property type="molecule type" value="Genomic_DNA"/>
</dbReference>
<keyword evidence="1" id="KW-1133">Transmembrane helix</keyword>
<feature type="transmembrane region" description="Helical" evidence="1">
    <location>
        <begin position="90"/>
        <end position="108"/>
    </location>
</feature>
<feature type="transmembrane region" description="Helical" evidence="1">
    <location>
        <begin position="58"/>
        <end position="78"/>
    </location>
</feature>
<dbReference type="AlphaFoldDB" id="A0AB39YSP0"/>
<evidence type="ECO:0000256" key="1">
    <source>
        <dbReference type="SAM" id="Phobius"/>
    </source>
</evidence>
<organism evidence="2">
    <name type="scientific">Paenarthrobacter sp. AMU7</name>
    <dbReference type="NCBI Taxonomy" id="3162492"/>
    <lineage>
        <taxon>Bacteria</taxon>
        <taxon>Bacillati</taxon>
        <taxon>Actinomycetota</taxon>
        <taxon>Actinomycetes</taxon>
        <taxon>Micrococcales</taxon>
        <taxon>Micrococcaceae</taxon>
        <taxon>Paenarthrobacter</taxon>
    </lineage>
</organism>